<protein>
    <submittedName>
        <fullName evidence="1">Uncharacterized protein</fullName>
    </submittedName>
</protein>
<comment type="caution">
    <text evidence="1">The sequence shown here is derived from an EMBL/GenBank/DDBJ whole genome shotgun (WGS) entry which is preliminary data.</text>
</comment>
<dbReference type="EMBL" id="CM039432">
    <property type="protein sequence ID" value="KAI4333276.1"/>
    <property type="molecule type" value="Genomic_DNA"/>
</dbReference>
<gene>
    <name evidence="1" type="ORF">L6164_018108</name>
</gene>
<proteinExistence type="predicted"/>
<evidence type="ECO:0000313" key="1">
    <source>
        <dbReference type="EMBL" id="KAI4333276.1"/>
    </source>
</evidence>
<keyword evidence="2" id="KW-1185">Reference proteome</keyword>
<sequence length="143" mass="15992">MESSITETKKPKEFLVYQRRGGSGSTSGETSLNKKKEISSKSESSFAQKDGKLNWEIGEDGHYYACVLCEKGGRLICCDFCPATYHLGCLKSKIAPKGKWKCPQCEHEEDSKPLIDLLNEITAKKRASAKKLKKDSSEERPEI</sequence>
<name>A0ACB9NAP5_BAUVA</name>
<organism evidence="1 2">
    <name type="scientific">Bauhinia variegata</name>
    <name type="common">Purple orchid tree</name>
    <name type="synonym">Phanera variegata</name>
    <dbReference type="NCBI Taxonomy" id="167791"/>
    <lineage>
        <taxon>Eukaryota</taxon>
        <taxon>Viridiplantae</taxon>
        <taxon>Streptophyta</taxon>
        <taxon>Embryophyta</taxon>
        <taxon>Tracheophyta</taxon>
        <taxon>Spermatophyta</taxon>
        <taxon>Magnoliopsida</taxon>
        <taxon>eudicotyledons</taxon>
        <taxon>Gunneridae</taxon>
        <taxon>Pentapetalae</taxon>
        <taxon>rosids</taxon>
        <taxon>fabids</taxon>
        <taxon>Fabales</taxon>
        <taxon>Fabaceae</taxon>
        <taxon>Cercidoideae</taxon>
        <taxon>Cercideae</taxon>
        <taxon>Bauhiniinae</taxon>
        <taxon>Bauhinia</taxon>
    </lineage>
</organism>
<reference evidence="1 2" key="1">
    <citation type="journal article" date="2022" name="DNA Res.">
        <title>Chromosomal-level genome assembly of the orchid tree Bauhinia variegata (Leguminosae; Cercidoideae) supports the allotetraploid origin hypothesis of Bauhinia.</title>
        <authorList>
            <person name="Zhong Y."/>
            <person name="Chen Y."/>
            <person name="Zheng D."/>
            <person name="Pang J."/>
            <person name="Liu Y."/>
            <person name="Luo S."/>
            <person name="Meng S."/>
            <person name="Qian L."/>
            <person name="Wei D."/>
            <person name="Dai S."/>
            <person name="Zhou R."/>
        </authorList>
    </citation>
    <scope>NUCLEOTIDE SEQUENCE [LARGE SCALE GENOMIC DNA]</scope>
    <source>
        <strain evidence="1">BV-YZ2020</strain>
    </source>
</reference>
<dbReference type="Proteomes" id="UP000828941">
    <property type="component" value="Chromosome 7"/>
</dbReference>
<accession>A0ACB9NAP5</accession>
<evidence type="ECO:0000313" key="2">
    <source>
        <dbReference type="Proteomes" id="UP000828941"/>
    </source>
</evidence>